<dbReference type="CDD" id="cd12148">
    <property type="entry name" value="fungal_TF_MHR"/>
    <property type="match status" value="1"/>
</dbReference>
<dbReference type="RefSeq" id="XP_041560370.1">
    <property type="nucleotide sequence ID" value="XM_041694552.1"/>
</dbReference>
<keyword evidence="5" id="KW-0238">DNA-binding</keyword>
<dbReference type="PANTHER" id="PTHR31845:SF21">
    <property type="entry name" value="REGULATORY PROTEIN LEU3"/>
    <property type="match status" value="1"/>
</dbReference>
<evidence type="ECO:0000256" key="1">
    <source>
        <dbReference type="ARBA" id="ARBA00004123"/>
    </source>
</evidence>
<dbReference type="SUPFAM" id="SSF57701">
    <property type="entry name" value="Zn2/Cys6 DNA-binding domain"/>
    <property type="match status" value="1"/>
</dbReference>
<dbReference type="KEGG" id="apuu:APUU_61232A"/>
<evidence type="ECO:0000256" key="5">
    <source>
        <dbReference type="ARBA" id="ARBA00023125"/>
    </source>
</evidence>
<evidence type="ECO:0000313" key="10">
    <source>
        <dbReference type="EMBL" id="BCS28184.1"/>
    </source>
</evidence>
<reference evidence="10" key="1">
    <citation type="submission" date="2021-01" db="EMBL/GenBank/DDBJ databases">
        <authorList>
            <consortium name="Aspergillus puulaauensis MK2 genome sequencing consortium"/>
            <person name="Kazuki M."/>
            <person name="Futagami T."/>
        </authorList>
    </citation>
    <scope>NUCLEOTIDE SEQUENCE</scope>
    <source>
        <strain evidence="10">MK2</strain>
    </source>
</reference>
<dbReference type="InterPro" id="IPR001138">
    <property type="entry name" value="Zn2Cys6_DnaBD"/>
</dbReference>
<dbReference type="SMART" id="SM00066">
    <property type="entry name" value="GAL4"/>
    <property type="match status" value="1"/>
</dbReference>
<dbReference type="InterPro" id="IPR051089">
    <property type="entry name" value="prtT"/>
</dbReference>
<dbReference type="GO" id="GO:0006351">
    <property type="term" value="P:DNA-templated transcription"/>
    <property type="evidence" value="ECO:0007669"/>
    <property type="project" value="InterPro"/>
</dbReference>
<dbReference type="EMBL" id="AP024448">
    <property type="protein sequence ID" value="BCS28184.1"/>
    <property type="molecule type" value="Genomic_DNA"/>
</dbReference>
<evidence type="ECO:0000256" key="6">
    <source>
        <dbReference type="ARBA" id="ARBA00023163"/>
    </source>
</evidence>
<organism evidence="10 11">
    <name type="scientific">Aspergillus puulaauensis</name>
    <dbReference type="NCBI Taxonomy" id="1220207"/>
    <lineage>
        <taxon>Eukaryota</taxon>
        <taxon>Fungi</taxon>
        <taxon>Dikarya</taxon>
        <taxon>Ascomycota</taxon>
        <taxon>Pezizomycotina</taxon>
        <taxon>Eurotiomycetes</taxon>
        <taxon>Eurotiomycetidae</taxon>
        <taxon>Eurotiales</taxon>
        <taxon>Aspergillaceae</taxon>
        <taxon>Aspergillus</taxon>
    </lineage>
</organism>
<keyword evidence="8" id="KW-0812">Transmembrane</keyword>
<evidence type="ECO:0000256" key="2">
    <source>
        <dbReference type="ARBA" id="ARBA00022723"/>
    </source>
</evidence>
<dbReference type="GO" id="GO:0000981">
    <property type="term" value="F:DNA-binding transcription factor activity, RNA polymerase II-specific"/>
    <property type="evidence" value="ECO:0007669"/>
    <property type="project" value="InterPro"/>
</dbReference>
<dbReference type="Proteomes" id="UP000654913">
    <property type="component" value="Chromosome 6"/>
</dbReference>
<accession>A0A7R7XWN8</accession>
<gene>
    <name evidence="10" type="ORF">APUU_61232A</name>
</gene>
<dbReference type="GO" id="GO:0008270">
    <property type="term" value="F:zinc ion binding"/>
    <property type="evidence" value="ECO:0007669"/>
    <property type="project" value="InterPro"/>
</dbReference>
<feature type="transmembrane region" description="Helical" evidence="8">
    <location>
        <begin position="425"/>
        <end position="442"/>
    </location>
</feature>
<dbReference type="Pfam" id="PF04082">
    <property type="entry name" value="Fungal_trans"/>
    <property type="match status" value="1"/>
</dbReference>
<sequence>MACTSCRQVKLRCDATKRFPAPCTRCQEHRMSCKFDSKFKRRPARGSLTKVMEENDRLRRLVQDSGTVPAESGIHTASPAERTDQDPRFVADFAWELPASQALEEVQLDGLAIRDLFEHFSRHYFRHLPILDLRKPIDSIRIANPLLFWTVIVIASRKHPLHGTLFCSLKVPFLRMLSEYLTRSIRSIWTIQALLLLCLWPFPVASQLDDPSWEYCGIAVAATLKMGLDDSPASWGEAIRPSPDELTWRSKTWLGCLCVSTNLAACLSLPPPMASVAPLMPRVRDSTRSSLPDDFLALLEVQAHSIRAASLLSNQISNTAQRSFIELLDSDLDAVEARMPSGMSASLQISVLAARLRLYSLPLLSQISPRIVDDCADALSKAIWYKGFHVAMRLVNTFAEWTQSDRKDDCDSTGEMLTIHFPKQYFYALVMAGMYFINLLVIETNISASDKLLAQNHIKQAYETITAQSTEDRDEASRAGKAIDFLSRQIEAQSGSLELGQSAHGNRPLNIINSGMRMAGQFRSKLRRSGESNTPANLPAGVSELPAFEDFTEMPPWGDDLFEWNTWFAGTDYMSTLFQMPAETV</sequence>
<keyword evidence="6" id="KW-0804">Transcription</keyword>
<evidence type="ECO:0000256" key="3">
    <source>
        <dbReference type="ARBA" id="ARBA00022833"/>
    </source>
</evidence>
<name>A0A7R7XWN8_9EURO</name>
<evidence type="ECO:0000259" key="9">
    <source>
        <dbReference type="PROSITE" id="PS50048"/>
    </source>
</evidence>
<protein>
    <recommendedName>
        <fullName evidence="9">Zn(2)-C6 fungal-type domain-containing protein</fullName>
    </recommendedName>
</protein>
<reference evidence="10" key="2">
    <citation type="submission" date="2021-02" db="EMBL/GenBank/DDBJ databases">
        <title>Aspergillus puulaauensis MK2 genome sequence.</title>
        <authorList>
            <person name="Futagami T."/>
            <person name="Mori K."/>
            <person name="Kadooka C."/>
            <person name="Tanaka T."/>
        </authorList>
    </citation>
    <scope>NUCLEOTIDE SEQUENCE</scope>
    <source>
        <strain evidence="10">MK2</strain>
    </source>
</reference>
<evidence type="ECO:0000256" key="8">
    <source>
        <dbReference type="SAM" id="Phobius"/>
    </source>
</evidence>
<keyword evidence="2" id="KW-0479">Metal-binding</keyword>
<dbReference type="InterPro" id="IPR036864">
    <property type="entry name" value="Zn2-C6_fun-type_DNA-bd_sf"/>
</dbReference>
<dbReference type="Pfam" id="PF00172">
    <property type="entry name" value="Zn_clus"/>
    <property type="match status" value="1"/>
</dbReference>
<dbReference type="InterPro" id="IPR007219">
    <property type="entry name" value="XnlR_reg_dom"/>
</dbReference>
<keyword evidence="4" id="KW-0805">Transcription regulation</keyword>
<dbReference type="GO" id="GO:0005634">
    <property type="term" value="C:nucleus"/>
    <property type="evidence" value="ECO:0007669"/>
    <property type="project" value="UniProtKB-SubCell"/>
</dbReference>
<comment type="subcellular location">
    <subcellularLocation>
        <location evidence="1">Nucleus</location>
    </subcellularLocation>
</comment>
<keyword evidence="7" id="KW-0539">Nucleus</keyword>
<evidence type="ECO:0000256" key="7">
    <source>
        <dbReference type="ARBA" id="ARBA00023242"/>
    </source>
</evidence>
<proteinExistence type="predicted"/>
<feature type="domain" description="Zn(2)-C6 fungal-type" evidence="9">
    <location>
        <begin position="2"/>
        <end position="35"/>
    </location>
</feature>
<keyword evidence="8" id="KW-1133">Transmembrane helix</keyword>
<dbReference type="PROSITE" id="PS00463">
    <property type="entry name" value="ZN2_CY6_FUNGAL_1"/>
    <property type="match status" value="1"/>
</dbReference>
<dbReference type="PROSITE" id="PS50048">
    <property type="entry name" value="ZN2_CY6_FUNGAL_2"/>
    <property type="match status" value="1"/>
</dbReference>
<keyword evidence="3" id="KW-0862">Zinc</keyword>
<dbReference type="CDD" id="cd00067">
    <property type="entry name" value="GAL4"/>
    <property type="match status" value="1"/>
</dbReference>
<dbReference type="GeneID" id="64978181"/>
<dbReference type="OrthoDB" id="3163292at2759"/>
<dbReference type="PANTHER" id="PTHR31845">
    <property type="entry name" value="FINGER DOMAIN PROTEIN, PUTATIVE-RELATED"/>
    <property type="match status" value="1"/>
</dbReference>
<dbReference type="AlphaFoldDB" id="A0A7R7XWN8"/>
<evidence type="ECO:0000313" key="11">
    <source>
        <dbReference type="Proteomes" id="UP000654913"/>
    </source>
</evidence>
<evidence type="ECO:0000256" key="4">
    <source>
        <dbReference type="ARBA" id="ARBA00023015"/>
    </source>
</evidence>
<keyword evidence="11" id="KW-1185">Reference proteome</keyword>
<keyword evidence="8" id="KW-0472">Membrane</keyword>
<dbReference type="GO" id="GO:0000976">
    <property type="term" value="F:transcription cis-regulatory region binding"/>
    <property type="evidence" value="ECO:0007669"/>
    <property type="project" value="TreeGrafter"/>
</dbReference>
<dbReference type="Gene3D" id="4.10.240.10">
    <property type="entry name" value="Zn(2)-C6 fungal-type DNA-binding domain"/>
    <property type="match status" value="1"/>
</dbReference>